<accession>A0ABY7EH83</accession>
<dbReference type="EMBL" id="CP111017">
    <property type="protein sequence ID" value="WAR08519.1"/>
    <property type="molecule type" value="Genomic_DNA"/>
</dbReference>
<sequence length="181" mass="20551">MTCGNPCLEGFLPQEEDTGKCKLRITGSLKLFGSRKMENHVKVMLISDDVWIEKYNMMDSSTYIVQYVRSKNGLIWYESSGDLCETGVNREGVMSRSESSLSSDNWLNTGEPTTNISIWLCELRHSSGVALQQTISSFPCPHLETSFTDDLNFTIRKQSASSSLYSANARDFTRFRECWLK</sequence>
<keyword evidence="2" id="KW-1185">Reference proteome</keyword>
<protein>
    <submittedName>
        <fullName evidence="1">Uncharacterized protein</fullName>
    </submittedName>
</protein>
<evidence type="ECO:0000313" key="1">
    <source>
        <dbReference type="EMBL" id="WAR08519.1"/>
    </source>
</evidence>
<proteinExistence type="predicted"/>
<evidence type="ECO:0000313" key="2">
    <source>
        <dbReference type="Proteomes" id="UP001164746"/>
    </source>
</evidence>
<dbReference type="Proteomes" id="UP001164746">
    <property type="component" value="Chromosome 6"/>
</dbReference>
<organism evidence="1 2">
    <name type="scientific">Mya arenaria</name>
    <name type="common">Soft-shell clam</name>
    <dbReference type="NCBI Taxonomy" id="6604"/>
    <lineage>
        <taxon>Eukaryota</taxon>
        <taxon>Metazoa</taxon>
        <taxon>Spiralia</taxon>
        <taxon>Lophotrochozoa</taxon>
        <taxon>Mollusca</taxon>
        <taxon>Bivalvia</taxon>
        <taxon>Autobranchia</taxon>
        <taxon>Heteroconchia</taxon>
        <taxon>Euheterodonta</taxon>
        <taxon>Imparidentia</taxon>
        <taxon>Neoheterodontei</taxon>
        <taxon>Myida</taxon>
        <taxon>Myoidea</taxon>
        <taxon>Myidae</taxon>
        <taxon>Mya</taxon>
    </lineage>
</organism>
<name>A0ABY7EH83_MYAAR</name>
<gene>
    <name evidence="1" type="ORF">MAR_018477</name>
</gene>
<reference evidence="1" key="1">
    <citation type="submission" date="2022-11" db="EMBL/GenBank/DDBJ databases">
        <title>Centuries of genome instability and evolution in soft-shell clam transmissible cancer (bioRxiv).</title>
        <authorList>
            <person name="Hart S.F.M."/>
            <person name="Yonemitsu M.A."/>
            <person name="Giersch R.M."/>
            <person name="Beal B.F."/>
            <person name="Arriagada G."/>
            <person name="Davis B.W."/>
            <person name="Ostrander E.A."/>
            <person name="Goff S.P."/>
            <person name="Metzger M.J."/>
        </authorList>
    </citation>
    <scope>NUCLEOTIDE SEQUENCE</scope>
    <source>
        <strain evidence="1">MELC-2E11</strain>
        <tissue evidence="1">Siphon/mantle</tissue>
    </source>
</reference>